<dbReference type="AlphaFoldDB" id="A0A8J7IHU6"/>
<dbReference type="Pfam" id="PF07980">
    <property type="entry name" value="SusD_RagB"/>
    <property type="match status" value="1"/>
</dbReference>
<dbReference type="GO" id="GO:0009279">
    <property type="term" value="C:cell outer membrane"/>
    <property type="evidence" value="ECO:0007669"/>
    <property type="project" value="UniProtKB-SubCell"/>
</dbReference>
<feature type="domain" description="RagB/SusD" evidence="6">
    <location>
        <begin position="384"/>
        <end position="459"/>
    </location>
</feature>
<protein>
    <submittedName>
        <fullName evidence="8">RagB/SusD family nutrient uptake outer membrane protein</fullName>
    </submittedName>
</protein>
<dbReference type="Proteomes" id="UP000610931">
    <property type="component" value="Unassembled WGS sequence"/>
</dbReference>
<name>A0A8J7IHU6_9FLAO</name>
<sequence>MKKTIKNSLRILGCLLIFISCDDYLDIQPEDKYLEETVFESEASVQNVINGIYIDLAKKSTYGGHLTMSTVDVLAQRYSEPTDNFRYYDLAQYNYGQSGVLDTFDDIWTNMYIRILNINKIIENLDVNIANIPSERLNVLKGEMFGLRAMLHFDLLRLFGPVYSVNSSDESIPYYNMATTDIQSLLPASEVIDMVLNDLNTSVDLLANDPVRTYGKIAVSEGDDNGNSATGFDGTSFYRFRNLRFNYFSAKALEARVHLYAGNAPEASSAAKAVIDEGLQWFEWVNPDDVISAGTNADRIFSSEVIFALQNVELYDRHDDYFDASINDNNILVTSEARLNEIFEGNLNDYRFAPNWKVPTNAAKTYKTFFKFQDVADSDLTFRYMQPLIRMSEMHYIVAETEADITIATEYLNAVREHRGLPSLDATLIDMPTELLKEYKREFYGEGQLFYYYKRNNMSAIEDGSDTSGQIAMDDTKYVLPLPESETAYRQD</sequence>
<organism evidence="8 9">
    <name type="scientific">Snuella sedimenti</name>
    <dbReference type="NCBI Taxonomy" id="2798802"/>
    <lineage>
        <taxon>Bacteria</taxon>
        <taxon>Pseudomonadati</taxon>
        <taxon>Bacteroidota</taxon>
        <taxon>Flavobacteriia</taxon>
        <taxon>Flavobacteriales</taxon>
        <taxon>Flavobacteriaceae</taxon>
        <taxon>Snuella</taxon>
    </lineage>
</organism>
<keyword evidence="5" id="KW-0998">Cell outer membrane</keyword>
<evidence type="ECO:0000256" key="4">
    <source>
        <dbReference type="ARBA" id="ARBA00023136"/>
    </source>
</evidence>
<comment type="subcellular location">
    <subcellularLocation>
        <location evidence="1">Cell outer membrane</location>
    </subcellularLocation>
</comment>
<dbReference type="EMBL" id="JAELVQ010000011">
    <property type="protein sequence ID" value="MBJ6368386.1"/>
    <property type="molecule type" value="Genomic_DNA"/>
</dbReference>
<feature type="domain" description="SusD-like N-terminal" evidence="7">
    <location>
        <begin position="23"/>
        <end position="210"/>
    </location>
</feature>
<comment type="caution">
    <text evidence="8">The sequence shown here is derived from an EMBL/GenBank/DDBJ whole genome shotgun (WGS) entry which is preliminary data.</text>
</comment>
<comment type="similarity">
    <text evidence="2">Belongs to the SusD family.</text>
</comment>
<keyword evidence="4" id="KW-0472">Membrane</keyword>
<keyword evidence="9" id="KW-1185">Reference proteome</keyword>
<evidence type="ECO:0000256" key="1">
    <source>
        <dbReference type="ARBA" id="ARBA00004442"/>
    </source>
</evidence>
<proteinExistence type="inferred from homology"/>
<dbReference type="Pfam" id="PF14322">
    <property type="entry name" value="SusD-like_3"/>
    <property type="match status" value="1"/>
</dbReference>
<evidence type="ECO:0000256" key="5">
    <source>
        <dbReference type="ARBA" id="ARBA00023237"/>
    </source>
</evidence>
<evidence type="ECO:0000256" key="2">
    <source>
        <dbReference type="ARBA" id="ARBA00006275"/>
    </source>
</evidence>
<dbReference type="SUPFAM" id="SSF48452">
    <property type="entry name" value="TPR-like"/>
    <property type="match status" value="1"/>
</dbReference>
<reference evidence="8" key="1">
    <citation type="submission" date="2020-12" db="EMBL/GenBank/DDBJ databases">
        <title>Snuella sp. nov., isolated from sediment in Incheon.</title>
        <authorList>
            <person name="Kim W."/>
        </authorList>
    </citation>
    <scope>NUCLEOTIDE SEQUENCE</scope>
    <source>
        <strain evidence="8">CAU 1569</strain>
    </source>
</reference>
<evidence type="ECO:0000259" key="7">
    <source>
        <dbReference type="Pfam" id="PF14322"/>
    </source>
</evidence>
<dbReference type="PROSITE" id="PS51257">
    <property type="entry name" value="PROKAR_LIPOPROTEIN"/>
    <property type="match status" value="1"/>
</dbReference>
<evidence type="ECO:0000256" key="3">
    <source>
        <dbReference type="ARBA" id="ARBA00022729"/>
    </source>
</evidence>
<dbReference type="InterPro" id="IPR012944">
    <property type="entry name" value="SusD_RagB_dom"/>
</dbReference>
<dbReference type="RefSeq" id="WP_199115149.1">
    <property type="nucleotide sequence ID" value="NZ_JAELVQ010000011.1"/>
</dbReference>
<evidence type="ECO:0000313" key="9">
    <source>
        <dbReference type="Proteomes" id="UP000610931"/>
    </source>
</evidence>
<dbReference type="InterPro" id="IPR033985">
    <property type="entry name" value="SusD-like_N"/>
</dbReference>
<accession>A0A8J7IHU6</accession>
<gene>
    <name evidence="8" type="ORF">JF259_09840</name>
</gene>
<evidence type="ECO:0000313" key="8">
    <source>
        <dbReference type="EMBL" id="MBJ6368386.1"/>
    </source>
</evidence>
<dbReference type="Gene3D" id="1.25.40.390">
    <property type="match status" value="1"/>
</dbReference>
<keyword evidence="3" id="KW-0732">Signal</keyword>
<evidence type="ECO:0000259" key="6">
    <source>
        <dbReference type="Pfam" id="PF07980"/>
    </source>
</evidence>
<dbReference type="InterPro" id="IPR011990">
    <property type="entry name" value="TPR-like_helical_dom_sf"/>
</dbReference>